<feature type="domain" description="Ig-like" evidence="12">
    <location>
        <begin position="303"/>
        <end position="389"/>
    </location>
</feature>
<dbReference type="SMART" id="SM00408">
    <property type="entry name" value="IGc2"/>
    <property type="match status" value="4"/>
</dbReference>
<dbReference type="GO" id="GO:0030424">
    <property type="term" value="C:axon"/>
    <property type="evidence" value="ECO:0007669"/>
    <property type="project" value="TreeGrafter"/>
</dbReference>
<evidence type="ECO:0000256" key="6">
    <source>
        <dbReference type="ARBA" id="ARBA00022989"/>
    </source>
</evidence>
<dbReference type="GO" id="GO:0005886">
    <property type="term" value="C:plasma membrane"/>
    <property type="evidence" value="ECO:0007669"/>
    <property type="project" value="UniProtKB-SubCell"/>
</dbReference>
<sequence>MWDCSPFIMDFSPGVLLLFSLLCSAAGQAPEVSVEPRAATVHQGESASFRCQVQGGAQPIQLMWKKANNNNQALPDNVKTGPDGSVLTVATAGPENHGQYRCTAVNSAGRGAATAVLNVKYAPKVHLTPAGPLRVRMGDPVSVECRAKGRPRPTLTWKRQGSTLQLVTKETNDVNTIQWAAIHQDDSGIYICQAENNEGVTEVKVQVIVVGQPGAPVATVGTTEMTVVEGQTITMECEATGSPPPVVTWSKLRAPLPWKHSMVGGVLTLPSVGRQDSGQYICNATNTHGYSEAYTQMEVESPPYATCLPDQARLRPGDALRLQCLAHGSHPIGFEWSREGRASLPPGAHATKDGTLSVAHVKLGDSGTYKCVATNHVGSSEALVKVIVKA</sequence>
<feature type="domain" description="Ig-like" evidence="12">
    <location>
        <begin position="216"/>
        <end position="300"/>
    </location>
</feature>
<reference evidence="13 14" key="1">
    <citation type="journal article" date="2021" name="G3 (Bethesda)">
        <title>Improved contiguity of the threespine stickleback genome using long-read sequencing.</title>
        <authorList>
            <person name="Nath S."/>
            <person name="Shaw D.E."/>
            <person name="White M.A."/>
        </authorList>
    </citation>
    <scope>NUCLEOTIDE SEQUENCE [LARGE SCALE GENOMIC DNA]</scope>
    <source>
        <strain evidence="13 14">Lake Benthic</strain>
    </source>
</reference>
<comment type="subcellular location">
    <subcellularLocation>
        <location evidence="2">Cell membrane</location>
    </subcellularLocation>
    <subcellularLocation>
        <location evidence="1">Membrane</location>
        <topology evidence="1">Single-pass membrane protein</topology>
    </subcellularLocation>
</comment>
<protein>
    <recommendedName>
        <fullName evidence="12">Ig-like domain-containing protein</fullName>
    </recommendedName>
</protein>
<dbReference type="InterPro" id="IPR009138">
    <property type="entry name" value="Neural_cell_adh"/>
</dbReference>
<evidence type="ECO:0000256" key="8">
    <source>
        <dbReference type="ARBA" id="ARBA00023157"/>
    </source>
</evidence>
<dbReference type="Gene3D" id="2.60.40.10">
    <property type="entry name" value="Immunoglobulins"/>
    <property type="match status" value="4"/>
</dbReference>
<dbReference type="GO" id="GO:0098632">
    <property type="term" value="F:cell-cell adhesion mediator activity"/>
    <property type="evidence" value="ECO:0007669"/>
    <property type="project" value="TreeGrafter"/>
</dbReference>
<dbReference type="InterPro" id="IPR036179">
    <property type="entry name" value="Ig-like_dom_sf"/>
</dbReference>
<dbReference type="GO" id="GO:0007156">
    <property type="term" value="P:homophilic cell adhesion via plasma membrane adhesion molecules"/>
    <property type="evidence" value="ECO:0007669"/>
    <property type="project" value="TreeGrafter"/>
</dbReference>
<feature type="domain" description="Ig-like" evidence="12">
    <location>
        <begin position="123"/>
        <end position="208"/>
    </location>
</feature>
<dbReference type="Pfam" id="PF13927">
    <property type="entry name" value="Ig_3"/>
    <property type="match status" value="2"/>
</dbReference>
<feature type="chain" id="PRO_5043455829" description="Ig-like domain-containing protein" evidence="11">
    <location>
        <begin position="28"/>
        <end position="390"/>
    </location>
</feature>
<keyword evidence="6" id="KW-1133">Transmembrane helix</keyword>
<keyword evidence="3" id="KW-1003">Cell membrane</keyword>
<evidence type="ECO:0000259" key="12">
    <source>
        <dbReference type="PROSITE" id="PS50835"/>
    </source>
</evidence>
<feature type="signal peptide" evidence="11">
    <location>
        <begin position="1"/>
        <end position="27"/>
    </location>
</feature>
<keyword evidence="14" id="KW-1185">Reference proteome</keyword>
<dbReference type="CDD" id="cd00096">
    <property type="entry name" value="Ig"/>
    <property type="match status" value="1"/>
</dbReference>
<reference evidence="13" key="3">
    <citation type="submission" date="2025-09" db="UniProtKB">
        <authorList>
            <consortium name="Ensembl"/>
        </authorList>
    </citation>
    <scope>IDENTIFICATION</scope>
</reference>
<proteinExistence type="predicted"/>
<dbReference type="GO" id="GO:0007411">
    <property type="term" value="P:axon guidance"/>
    <property type="evidence" value="ECO:0007669"/>
    <property type="project" value="TreeGrafter"/>
</dbReference>
<dbReference type="PROSITE" id="PS50835">
    <property type="entry name" value="IG_LIKE"/>
    <property type="match status" value="4"/>
</dbReference>
<keyword evidence="9" id="KW-0325">Glycoprotein</keyword>
<reference evidence="13" key="2">
    <citation type="submission" date="2025-08" db="UniProtKB">
        <authorList>
            <consortium name="Ensembl"/>
        </authorList>
    </citation>
    <scope>IDENTIFICATION</scope>
</reference>
<evidence type="ECO:0000256" key="10">
    <source>
        <dbReference type="ARBA" id="ARBA00023319"/>
    </source>
</evidence>
<evidence type="ECO:0000256" key="1">
    <source>
        <dbReference type="ARBA" id="ARBA00004167"/>
    </source>
</evidence>
<dbReference type="GO" id="GO:0070593">
    <property type="term" value="P:dendrite self-avoidance"/>
    <property type="evidence" value="ECO:0007669"/>
    <property type="project" value="TreeGrafter"/>
</dbReference>
<evidence type="ECO:0000313" key="14">
    <source>
        <dbReference type="Proteomes" id="UP000007635"/>
    </source>
</evidence>
<dbReference type="Ensembl" id="ENSGACT00000024869.2">
    <property type="protein sequence ID" value="ENSGACP00000024820.2"/>
    <property type="gene ID" value="ENSGACG00000018776.2"/>
</dbReference>
<accession>G3Q4L6</accession>
<dbReference type="STRING" id="69293.ENSGACP00000024819"/>
<name>G3Q4L6_GASAC</name>
<evidence type="ECO:0000256" key="5">
    <source>
        <dbReference type="ARBA" id="ARBA00022729"/>
    </source>
</evidence>
<dbReference type="Proteomes" id="UP000007635">
    <property type="component" value="Chromosome IX"/>
</dbReference>
<evidence type="ECO:0000256" key="7">
    <source>
        <dbReference type="ARBA" id="ARBA00023136"/>
    </source>
</evidence>
<evidence type="ECO:0000256" key="2">
    <source>
        <dbReference type="ARBA" id="ARBA00004236"/>
    </source>
</evidence>
<evidence type="ECO:0000256" key="11">
    <source>
        <dbReference type="SAM" id="SignalP"/>
    </source>
</evidence>
<keyword evidence="10" id="KW-0393">Immunoglobulin domain</keyword>
<dbReference type="InterPro" id="IPR013098">
    <property type="entry name" value="Ig_I-set"/>
</dbReference>
<evidence type="ECO:0000256" key="3">
    <source>
        <dbReference type="ARBA" id="ARBA00022475"/>
    </source>
</evidence>
<dbReference type="InterPro" id="IPR007110">
    <property type="entry name" value="Ig-like_dom"/>
</dbReference>
<dbReference type="InterPro" id="IPR003598">
    <property type="entry name" value="Ig_sub2"/>
</dbReference>
<feature type="domain" description="Ig-like" evidence="12">
    <location>
        <begin position="30"/>
        <end position="118"/>
    </location>
</feature>
<dbReference type="InterPro" id="IPR003599">
    <property type="entry name" value="Ig_sub"/>
</dbReference>
<evidence type="ECO:0000256" key="4">
    <source>
        <dbReference type="ARBA" id="ARBA00022692"/>
    </source>
</evidence>
<keyword evidence="4" id="KW-0812">Transmembrane</keyword>
<evidence type="ECO:0000313" key="13">
    <source>
        <dbReference type="Ensembl" id="ENSGACP00000024820.2"/>
    </source>
</evidence>
<dbReference type="Pfam" id="PF07679">
    <property type="entry name" value="I-set"/>
    <property type="match status" value="2"/>
</dbReference>
<dbReference type="SMART" id="SM00409">
    <property type="entry name" value="IG"/>
    <property type="match status" value="4"/>
</dbReference>
<dbReference type="FunFam" id="2.60.40.10:FF:000032">
    <property type="entry name" value="palladin isoform X1"/>
    <property type="match status" value="2"/>
</dbReference>
<keyword evidence="7" id="KW-0472">Membrane</keyword>
<evidence type="ECO:0000256" key="9">
    <source>
        <dbReference type="ARBA" id="ARBA00023180"/>
    </source>
</evidence>
<keyword evidence="5 11" id="KW-0732">Signal</keyword>
<dbReference type="PRINTS" id="PR01838">
    <property type="entry name" value="NCAMFAMILY"/>
</dbReference>
<dbReference type="SUPFAM" id="SSF48726">
    <property type="entry name" value="Immunoglobulin"/>
    <property type="match status" value="4"/>
</dbReference>
<dbReference type="AlphaFoldDB" id="G3Q4L6"/>
<dbReference type="GeneTree" id="ENSGT00940000162328"/>
<dbReference type="FunFam" id="2.60.40.10:FF:000357">
    <property type="entry name" value="Fc receptor like 1"/>
    <property type="match status" value="1"/>
</dbReference>
<dbReference type="PANTHER" id="PTHR10075">
    <property type="entry name" value="BASIGIN RELATED"/>
    <property type="match status" value="1"/>
</dbReference>
<dbReference type="PANTHER" id="PTHR10075:SF100">
    <property type="entry name" value="FASCICLIN-2"/>
    <property type="match status" value="1"/>
</dbReference>
<keyword evidence="8" id="KW-1015">Disulfide bond</keyword>
<dbReference type="InterPro" id="IPR013783">
    <property type="entry name" value="Ig-like_fold"/>
</dbReference>
<organism evidence="13 14">
    <name type="scientific">Gasterosteus aculeatus aculeatus</name>
    <name type="common">three-spined stickleback</name>
    <dbReference type="NCBI Taxonomy" id="481459"/>
    <lineage>
        <taxon>Eukaryota</taxon>
        <taxon>Metazoa</taxon>
        <taxon>Chordata</taxon>
        <taxon>Craniata</taxon>
        <taxon>Vertebrata</taxon>
        <taxon>Euteleostomi</taxon>
        <taxon>Actinopterygii</taxon>
        <taxon>Neopterygii</taxon>
        <taxon>Teleostei</taxon>
        <taxon>Neoteleostei</taxon>
        <taxon>Acanthomorphata</taxon>
        <taxon>Eupercaria</taxon>
        <taxon>Perciformes</taxon>
        <taxon>Cottioidei</taxon>
        <taxon>Gasterosteales</taxon>
        <taxon>Gasterosteidae</taxon>
        <taxon>Gasterosteus</taxon>
    </lineage>
</organism>